<reference evidence="4" key="1">
    <citation type="journal article" date="2015" name="Nature">
        <title>Complex archaea that bridge the gap between prokaryotes and eukaryotes.</title>
        <authorList>
            <person name="Spang A."/>
            <person name="Saw J.H."/>
            <person name="Jorgensen S.L."/>
            <person name="Zaremba-Niedzwiedzka K."/>
            <person name="Martijn J."/>
            <person name="Lind A.E."/>
            <person name="van Eijk R."/>
            <person name="Schleper C."/>
            <person name="Guy L."/>
            <person name="Ettema T.J."/>
        </authorList>
    </citation>
    <scope>NUCLEOTIDE SEQUENCE</scope>
</reference>
<feature type="transmembrane region" description="Helical" evidence="1">
    <location>
        <begin position="221"/>
        <end position="238"/>
    </location>
</feature>
<keyword evidence="1" id="KW-0812">Transmembrane</keyword>
<organism evidence="4">
    <name type="scientific">marine sediment metagenome</name>
    <dbReference type="NCBI Taxonomy" id="412755"/>
    <lineage>
        <taxon>unclassified sequences</taxon>
        <taxon>metagenomes</taxon>
        <taxon>ecological metagenomes</taxon>
    </lineage>
</organism>
<dbReference type="AlphaFoldDB" id="A0A0F9FWU8"/>
<protein>
    <recommendedName>
        <fullName evidence="5">Transposase DDE domain-containing protein</fullName>
    </recommendedName>
</protein>
<dbReference type="SUPFAM" id="SSF140931">
    <property type="entry name" value="Fic-like"/>
    <property type="match status" value="1"/>
</dbReference>
<dbReference type="EMBL" id="LAZR01030765">
    <property type="protein sequence ID" value="KKL55647.1"/>
    <property type="molecule type" value="Genomic_DNA"/>
</dbReference>
<dbReference type="InterPro" id="IPR036597">
    <property type="entry name" value="Fido-like_dom_sf"/>
</dbReference>
<name>A0A0F9FWU8_9ZZZZ</name>
<evidence type="ECO:0000259" key="3">
    <source>
        <dbReference type="Pfam" id="PF13776"/>
    </source>
</evidence>
<feature type="domain" description="DUF4172" evidence="3">
    <location>
        <begin position="3"/>
        <end position="84"/>
    </location>
</feature>
<sequence length="239" mass="28297">MKWNWQLSKWPKFIYDVSLIDELEKEFLQKIGGAVAVLKHLGDEKKRQFIVEILCTEGLNSAEIEGEILERESLQSSIQRHFGFITDHKKIPLREKGVGELMWKIYDTYDEPLTNKMLYEWHRLLMKNEYRISDIGKYRTHYEPMQIVSGRLDKQTIYFEAPPSKDLKNEIEQEKKAQKALNWRPPQLQRYKQRSSAERVNSQLKDNFGGRMIRVRGNTKVFCHLMFGVLALSAYQILN</sequence>
<gene>
    <name evidence="4" type="ORF">LCGC14_2253310</name>
</gene>
<comment type="caution">
    <text evidence="4">The sequence shown here is derived from an EMBL/GenBank/DDBJ whole genome shotgun (WGS) entry which is preliminary data.</text>
</comment>
<evidence type="ECO:0000256" key="1">
    <source>
        <dbReference type="SAM" id="Phobius"/>
    </source>
</evidence>
<feature type="domain" description="Transposase DDE" evidence="2">
    <location>
        <begin position="169"/>
        <end position="232"/>
    </location>
</feature>
<dbReference type="InterPro" id="IPR025230">
    <property type="entry name" value="DUF4172"/>
</dbReference>
<evidence type="ECO:0000259" key="2">
    <source>
        <dbReference type="Pfam" id="PF13751"/>
    </source>
</evidence>
<accession>A0A0F9FWU8</accession>
<evidence type="ECO:0000313" key="4">
    <source>
        <dbReference type="EMBL" id="KKL55647.1"/>
    </source>
</evidence>
<dbReference type="Gene3D" id="1.10.3290.10">
    <property type="entry name" value="Fido-like domain"/>
    <property type="match status" value="1"/>
</dbReference>
<dbReference type="Pfam" id="PF13776">
    <property type="entry name" value="DUF4172"/>
    <property type="match status" value="1"/>
</dbReference>
<dbReference type="InterPro" id="IPR025668">
    <property type="entry name" value="Tnp_DDE_dom"/>
</dbReference>
<keyword evidence="1" id="KW-0472">Membrane</keyword>
<feature type="non-terminal residue" evidence="4">
    <location>
        <position position="239"/>
    </location>
</feature>
<dbReference type="Pfam" id="PF13751">
    <property type="entry name" value="DDE_Tnp_1_6"/>
    <property type="match status" value="1"/>
</dbReference>
<proteinExistence type="predicted"/>
<evidence type="ECO:0008006" key="5">
    <source>
        <dbReference type="Google" id="ProtNLM"/>
    </source>
</evidence>
<keyword evidence="1" id="KW-1133">Transmembrane helix</keyword>